<dbReference type="Gene3D" id="1.10.10.10">
    <property type="entry name" value="Winged helix-like DNA-binding domain superfamily/Winged helix DNA-binding domain"/>
    <property type="match status" value="1"/>
</dbReference>
<dbReference type="CDD" id="cd15831">
    <property type="entry name" value="BTAD"/>
    <property type="match status" value="1"/>
</dbReference>
<organism evidence="3 4">
    <name type="scientific">Actinomadura yumaensis</name>
    <dbReference type="NCBI Taxonomy" id="111807"/>
    <lineage>
        <taxon>Bacteria</taxon>
        <taxon>Bacillati</taxon>
        <taxon>Actinomycetota</taxon>
        <taxon>Actinomycetes</taxon>
        <taxon>Streptosporangiales</taxon>
        <taxon>Thermomonosporaceae</taxon>
        <taxon>Actinomadura</taxon>
    </lineage>
</organism>
<dbReference type="SUPFAM" id="SSF48452">
    <property type="entry name" value="TPR-like"/>
    <property type="match status" value="3"/>
</dbReference>
<dbReference type="Proteomes" id="UP001596380">
    <property type="component" value="Unassembled WGS sequence"/>
</dbReference>
<dbReference type="InterPro" id="IPR041664">
    <property type="entry name" value="AAA_16"/>
</dbReference>
<dbReference type="InterPro" id="IPR011990">
    <property type="entry name" value="TPR-like_helical_dom_sf"/>
</dbReference>
<dbReference type="Pfam" id="PF03704">
    <property type="entry name" value="BTAD"/>
    <property type="match status" value="1"/>
</dbReference>
<dbReference type="InterPro" id="IPR036388">
    <property type="entry name" value="WH-like_DNA-bd_sf"/>
</dbReference>
<evidence type="ECO:0000313" key="4">
    <source>
        <dbReference type="Proteomes" id="UP001596380"/>
    </source>
</evidence>
<dbReference type="Gene3D" id="1.25.40.10">
    <property type="entry name" value="Tetratricopeptide repeat domain"/>
    <property type="match status" value="2"/>
</dbReference>
<keyword evidence="4" id="KW-1185">Reference proteome</keyword>
<dbReference type="Gene3D" id="3.40.50.300">
    <property type="entry name" value="P-loop containing nucleotide triphosphate hydrolases"/>
    <property type="match status" value="1"/>
</dbReference>
<dbReference type="PANTHER" id="PTHR47691:SF3">
    <property type="entry name" value="HTH-TYPE TRANSCRIPTIONAL REGULATOR RV0890C-RELATED"/>
    <property type="match status" value="1"/>
</dbReference>
<dbReference type="SUPFAM" id="SSF52540">
    <property type="entry name" value="P-loop containing nucleoside triphosphate hydrolases"/>
    <property type="match status" value="1"/>
</dbReference>
<dbReference type="RefSeq" id="WP_160823717.1">
    <property type="nucleotide sequence ID" value="NZ_JBHSXE010000001.1"/>
</dbReference>
<reference evidence="4" key="1">
    <citation type="journal article" date="2019" name="Int. J. Syst. Evol. Microbiol.">
        <title>The Global Catalogue of Microorganisms (GCM) 10K type strain sequencing project: providing services to taxonomists for standard genome sequencing and annotation.</title>
        <authorList>
            <consortium name="The Broad Institute Genomics Platform"/>
            <consortium name="The Broad Institute Genome Sequencing Center for Infectious Disease"/>
            <person name="Wu L."/>
            <person name="Ma J."/>
        </authorList>
    </citation>
    <scope>NUCLEOTIDE SEQUENCE [LARGE SCALE GENOMIC DNA]</scope>
    <source>
        <strain evidence="4">JCM 3369</strain>
    </source>
</reference>
<dbReference type="PRINTS" id="PR00364">
    <property type="entry name" value="DISEASERSIST"/>
</dbReference>
<dbReference type="InterPro" id="IPR005158">
    <property type="entry name" value="BTAD"/>
</dbReference>
<dbReference type="InterPro" id="IPR019734">
    <property type="entry name" value="TPR_rpt"/>
</dbReference>
<dbReference type="Pfam" id="PF13191">
    <property type="entry name" value="AAA_16"/>
    <property type="match status" value="1"/>
</dbReference>
<name>A0ABW2CDT5_9ACTN</name>
<accession>A0ABW2CDT5</accession>
<protein>
    <submittedName>
        <fullName evidence="3">BTAD domain-containing putative transcriptional regulator</fullName>
    </submittedName>
</protein>
<feature type="region of interest" description="Disordered" evidence="1">
    <location>
        <begin position="248"/>
        <end position="267"/>
    </location>
</feature>
<sequence length="947" mass="101035">MEVRILGHLEVLSDRGGPVAVRQPLIRSAICVLALTGDRPLSTARLGDLLAARGPGAVKTCVSGVRRVLTHDRVPLGHGGYRLRLGERDSLDLATFRDLLGQAREARDRGDGPLAAELYGRGLALWRDPPLADLPRTAATSGLVAGLLAERRQAREELAVAGLALGRHRDLVPMLRAWVDDEPLHEHLWAQLLLALYRSGRRAEALHLYDDAHDTLVRATGAEPGPELQRMWHRVKVNDPGLVPAAPAAGRAQAPPAPAPLARQLPPGVRDFTGREAERDGIAELLASAATSAAPPIVHITGAPGVGKTSLALHAAHAAAASFPDGQLYLQLAGASSAPRDPAVVLNEVLRAVGVAPADIPDTLAERAAAYRSRLAGRRVLVLADDAADPDQIAPLLPGAPGAAIIVTGRSRSLNLDGAHLVDLAGLPPAEAVRMLGRIIGAARIDAERDDAGRLVAACDGLPLAVRIAGARLAARPSWPLAHLAGLLLDRSRRLDHLVAGNAAVRAHIEAGYDSLDERSRRAFRLLALAGPHDVAAWLVGVLLGGPAGDAVDTLVDKCLLDAAGVDRAGRPRYRMHDLIREYAGERLREDPGAEAALERLTLGWLELVDAADARVPRDPYFPAPARFTKRVVVDDGLVAELIEPGAAEWLDGELPSLRTAVEIACKAGRFRLATGLVLRLAAHLHLNHRHDDAEHLWRTVMEAASSCGDEAAAARCGYRAAMVIAADRGRPSDAYPLIDECTTVFESAHARPDLARALGLRAYCAQLLARLDDAERDAERGLALAREVRDGHAAFHCLRVLGLVLSQKGEHVRAADACERSLAIARDLGEAAYQGMTLYTLVRVHLTAGHYERVPKLCEEGLALTGSIGHRLGDAYFNEQWGYAHQGLGDHEAAVPLLLRAAELFSSQEAYAAGAKCRGRLAESYEALGLHAEARAQRTHPENSAT</sequence>
<feature type="domain" description="Bacterial transcriptional activator" evidence="2">
    <location>
        <begin position="91"/>
        <end position="236"/>
    </location>
</feature>
<evidence type="ECO:0000256" key="1">
    <source>
        <dbReference type="SAM" id="MobiDB-lite"/>
    </source>
</evidence>
<dbReference type="SMART" id="SM01043">
    <property type="entry name" value="BTAD"/>
    <property type="match status" value="1"/>
</dbReference>
<dbReference type="EMBL" id="JBHSXS010000002">
    <property type="protein sequence ID" value="MFC6879011.1"/>
    <property type="molecule type" value="Genomic_DNA"/>
</dbReference>
<dbReference type="InterPro" id="IPR027417">
    <property type="entry name" value="P-loop_NTPase"/>
</dbReference>
<comment type="caution">
    <text evidence="3">The sequence shown here is derived from an EMBL/GenBank/DDBJ whole genome shotgun (WGS) entry which is preliminary data.</text>
</comment>
<evidence type="ECO:0000313" key="3">
    <source>
        <dbReference type="EMBL" id="MFC6879011.1"/>
    </source>
</evidence>
<gene>
    <name evidence="3" type="ORF">ACFQKB_04455</name>
</gene>
<evidence type="ECO:0000259" key="2">
    <source>
        <dbReference type="SMART" id="SM01043"/>
    </source>
</evidence>
<dbReference type="PANTHER" id="PTHR47691">
    <property type="entry name" value="REGULATOR-RELATED"/>
    <property type="match status" value="1"/>
</dbReference>
<dbReference type="SMART" id="SM00028">
    <property type="entry name" value="TPR"/>
    <property type="match status" value="5"/>
</dbReference>
<proteinExistence type="predicted"/>